<dbReference type="PANTHER" id="PTHR10913:SF45">
    <property type="entry name" value="FOLLISTATIN, ISOFORM A-RELATED"/>
    <property type="match status" value="1"/>
</dbReference>
<dbReference type="EMBL" id="DAKRPA010000067">
    <property type="protein sequence ID" value="DBA00261.1"/>
    <property type="molecule type" value="Genomic_DNA"/>
</dbReference>
<keyword evidence="1" id="KW-0646">Protease inhibitor</keyword>
<keyword evidence="3" id="KW-1015">Disulfide bond</keyword>
<evidence type="ECO:0000256" key="3">
    <source>
        <dbReference type="ARBA" id="ARBA00023157"/>
    </source>
</evidence>
<dbReference type="Proteomes" id="UP001146120">
    <property type="component" value="Unassembled WGS sequence"/>
</dbReference>
<feature type="chain" id="PRO_5043718900" description="Kazal-like domain-containing protein" evidence="6">
    <location>
        <begin position="26"/>
        <end position="364"/>
    </location>
</feature>
<feature type="domain" description="Kazal-like" evidence="7">
    <location>
        <begin position="90"/>
        <end position="143"/>
    </location>
</feature>
<dbReference type="AlphaFoldDB" id="A0AAV2Z1G5"/>
<evidence type="ECO:0000259" key="7">
    <source>
        <dbReference type="PROSITE" id="PS51465"/>
    </source>
</evidence>
<feature type="transmembrane region" description="Helical" evidence="5">
    <location>
        <begin position="339"/>
        <end position="363"/>
    </location>
</feature>
<dbReference type="Gene3D" id="3.30.60.30">
    <property type="match status" value="5"/>
</dbReference>
<evidence type="ECO:0000313" key="9">
    <source>
        <dbReference type="Proteomes" id="UP001146120"/>
    </source>
</evidence>
<evidence type="ECO:0000256" key="6">
    <source>
        <dbReference type="SAM" id="SignalP"/>
    </source>
</evidence>
<reference evidence="8" key="2">
    <citation type="journal article" date="2023" name="Microbiol Resour">
        <title>Decontamination and Annotation of the Draft Genome Sequence of the Oomycete Lagenidium giganteum ARSEF 373.</title>
        <authorList>
            <person name="Morgan W.R."/>
            <person name="Tartar A."/>
        </authorList>
    </citation>
    <scope>NUCLEOTIDE SEQUENCE</scope>
    <source>
        <strain evidence="8">ARSEF 373</strain>
    </source>
</reference>
<feature type="domain" description="Kazal-like" evidence="7">
    <location>
        <begin position="272"/>
        <end position="323"/>
    </location>
</feature>
<keyword evidence="6" id="KW-0732">Signal</keyword>
<proteinExistence type="predicted"/>
<evidence type="ECO:0000256" key="2">
    <source>
        <dbReference type="ARBA" id="ARBA00022900"/>
    </source>
</evidence>
<evidence type="ECO:0000256" key="5">
    <source>
        <dbReference type="SAM" id="Phobius"/>
    </source>
</evidence>
<reference evidence="8" key="1">
    <citation type="submission" date="2022-11" db="EMBL/GenBank/DDBJ databases">
        <authorList>
            <person name="Morgan W.R."/>
            <person name="Tartar A."/>
        </authorList>
    </citation>
    <scope>NUCLEOTIDE SEQUENCE</scope>
    <source>
        <strain evidence="8">ARSEF 373</strain>
    </source>
</reference>
<organism evidence="8 9">
    <name type="scientific">Lagenidium giganteum</name>
    <dbReference type="NCBI Taxonomy" id="4803"/>
    <lineage>
        <taxon>Eukaryota</taxon>
        <taxon>Sar</taxon>
        <taxon>Stramenopiles</taxon>
        <taxon>Oomycota</taxon>
        <taxon>Peronosporomycetes</taxon>
        <taxon>Pythiales</taxon>
        <taxon>Pythiaceae</taxon>
    </lineage>
</organism>
<dbReference type="InterPro" id="IPR050653">
    <property type="entry name" value="Prot_Inhib_GrowthFact_Antg"/>
</dbReference>
<keyword evidence="2" id="KW-0722">Serine protease inhibitor</keyword>
<accession>A0AAV2Z1G5</accession>
<evidence type="ECO:0000313" key="8">
    <source>
        <dbReference type="EMBL" id="DBA00261.1"/>
    </source>
</evidence>
<dbReference type="InterPro" id="IPR036058">
    <property type="entry name" value="Kazal_dom_sf"/>
</dbReference>
<dbReference type="PANTHER" id="PTHR10913">
    <property type="entry name" value="FOLLISTATIN-RELATED"/>
    <property type="match status" value="1"/>
</dbReference>
<feature type="compositionally biased region" description="Low complexity" evidence="4">
    <location>
        <begin position="75"/>
        <end position="93"/>
    </location>
</feature>
<keyword evidence="5" id="KW-0812">Transmembrane</keyword>
<dbReference type="PROSITE" id="PS51465">
    <property type="entry name" value="KAZAL_2"/>
    <property type="match status" value="5"/>
</dbReference>
<feature type="domain" description="Kazal-like" evidence="7">
    <location>
        <begin position="146"/>
        <end position="198"/>
    </location>
</feature>
<evidence type="ECO:0000256" key="1">
    <source>
        <dbReference type="ARBA" id="ARBA00022690"/>
    </source>
</evidence>
<keyword evidence="5" id="KW-1133">Transmembrane helix</keyword>
<sequence>MKTATWAIAAAACVATSMALSAVEAATPKTCSAACPEILAQVCGSDGKTYDNECLFEYAKCSQNLEIKIVSKSKCKSSGAGSQTGSSSSSGAAIDCSKRPACMEIYQPVCGSDGKTYGNECELNVAKCDNKKLKVASKGECSSAAGSSSFDCSKPQCQEILAPVCGSNGKTYDNECELRVAACKDKKIKMVSKGRCGNSTAKPGSASGSGKCTKMCLDVVDPVCGSDGKTYNSQCLLENAQCTTPTLKLKSKGECGSTGASSRVAAGSAASTSGSVGCEKACTKEYKPVCGTNGFTYDNDCLFKNAKCANCSLAIKSQGPCNNASGAAETEKPKKAAAAALSVSVATLAVAATSVVCVISSVLL</sequence>
<gene>
    <name evidence="8" type="ORF">N0F65_007905</name>
</gene>
<dbReference type="SMART" id="SM00280">
    <property type="entry name" value="KAZAL"/>
    <property type="match status" value="5"/>
</dbReference>
<dbReference type="GO" id="GO:0005576">
    <property type="term" value="C:extracellular region"/>
    <property type="evidence" value="ECO:0007669"/>
    <property type="project" value="TreeGrafter"/>
</dbReference>
<feature type="signal peptide" evidence="6">
    <location>
        <begin position="1"/>
        <end position="25"/>
    </location>
</feature>
<dbReference type="Pfam" id="PF07648">
    <property type="entry name" value="Kazal_2"/>
    <property type="match status" value="3"/>
</dbReference>
<dbReference type="InterPro" id="IPR002350">
    <property type="entry name" value="Kazal_dom"/>
</dbReference>
<keyword evidence="5" id="KW-0472">Membrane</keyword>
<feature type="region of interest" description="Disordered" evidence="4">
    <location>
        <begin position="75"/>
        <end position="94"/>
    </location>
</feature>
<comment type="caution">
    <text evidence="8">The sequence shown here is derived from an EMBL/GenBank/DDBJ whole genome shotgun (WGS) entry which is preliminary data.</text>
</comment>
<keyword evidence="9" id="KW-1185">Reference proteome</keyword>
<dbReference type="SUPFAM" id="SSF100895">
    <property type="entry name" value="Kazal-type serine protease inhibitors"/>
    <property type="match status" value="5"/>
</dbReference>
<protein>
    <recommendedName>
        <fullName evidence="7">Kazal-like domain-containing protein</fullName>
    </recommendedName>
</protein>
<name>A0AAV2Z1G5_9STRA</name>
<evidence type="ECO:0000256" key="4">
    <source>
        <dbReference type="SAM" id="MobiDB-lite"/>
    </source>
</evidence>
<dbReference type="Pfam" id="PF00050">
    <property type="entry name" value="Kazal_1"/>
    <property type="match status" value="2"/>
</dbReference>
<feature type="domain" description="Kazal-like" evidence="7">
    <location>
        <begin position="25"/>
        <end position="77"/>
    </location>
</feature>
<dbReference type="GO" id="GO:0030154">
    <property type="term" value="P:cell differentiation"/>
    <property type="evidence" value="ECO:0007669"/>
    <property type="project" value="TreeGrafter"/>
</dbReference>
<dbReference type="CDD" id="cd00104">
    <property type="entry name" value="KAZAL_FS"/>
    <property type="match status" value="5"/>
</dbReference>
<feature type="domain" description="Kazal-like" evidence="7">
    <location>
        <begin position="206"/>
        <end position="257"/>
    </location>
</feature>